<keyword evidence="2" id="KW-1003">Cell membrane</keyword>
<feature type="transmembrane region" description="Helical" evidence="8">
    <location>
        <begin position="56"/>
        <end position="84"/>
    </location>
</feature>
<dbReference type="Pfam" id="PF13853">
    <property type="entry name" value="7tm_4"/>
    <property type="match status" value="1"/>
</dbReference>
<keyword evidence="7" id="KW-0807">Transducer</keyword>
<gene>
    <name evidence="10" type="ORF">Y1Q_0017401</name>
</gene>
<dbReference type="SUPFAM" id="SSF81321">
    <property type="entry name" value="Family A G protein-coupled receptor-like"/>
    <property type="match status" value="1"/>
</dbReference>
<dbReference type="GO" id="GO:0007186">
    <property type="term" value="P:G protein-coupled receptor signaling pathway"/>
    <property type="evidence" value="ECO:0007669"/>
    <property type="project" value="InterPro"/>
</dbReference>
<keyword evidence="5 8" id="KW-1133">Transmembrane helix</keyword>
<dbReference type="STRING" id="8496.A0A151NT49"/>
<protein>
    <recommendedName>
        <fullName evidence="9">G-protein coupled receptors family 1 profile domain-containing protein</fullName>
    </recommendedName>
</protein>
<dbReference type="AlphaFoldDB" id="A0A151NT49"/>
<evidence type="ECO:0000256" key="4">
    <source>
        <dbReference type="ARBA" id="ARBA00022692"/>
    </source>
</evidence>
<sequence length="173" mass="18656">MHLAVGSEGTGLLVSVLDTASTLHLPFYGPNVINHFFCEIPAVLHLSSEDTHRAGLVIFAAGLFILLGPLSLILVSYVLILCAMLRMRSTEHRHKAFSTCSARLAVVIIFYGTIISIHMRPMAMGSAGSGKLVSICYAVINPMLKPIIYSLRNKDVKAALRRAVGQKAAARAV</sequence>
<dbReference type="Proteomes" id="UP000050525">
    <property type="component" value="Unassembled WGS sequence"/>
</dbReference>
<feature type="domain" description="G-protein coupled receptors family 1 profile" evidence="9">
    <location>
        <begin position="1"/>
        <end position="149"/>
    </location>
</feature>
<dbReference type="InterPro" id="IPR000725">
    <property type="entry name" value="Olfact_rcpt"/>
</dbReference>
<evidence type="ECO:0000256" key="7">
    <source>
        <dbReference type="ARBA" id="ARBA00023224"/>
    </source>
</evidence>
<keyword evidence="6 8" id="KW-0472">Membrane</keyword>
<feature type="transmembrane region" description="Helical" evidence="8">
    <location>
        <begin position="96"/>
        <end position="117"/>
    </location>
</feature>
<evidence type="ECO:0000256" key="5">
    <source>
        <dbReference type="ARBA" id="ARBA00022989"/>
    </source>
</evidence>
<keyword evidence="3" id="KW-0716">Sensory transduction</keyword>
<keyword evidence="11" id="KW-1185">Reference proteome</keyword>
<organism evidence="10 11">
    <name type="scientific">Alligator mississippiensis</name>
    <name type="common">American alligator</name>
    <dbReference type="NCBI Taxonomy" id="8496"/>
    <lineage>
        <taxon>Eukaryota</taxon>
        <taxon>Metazoa</taxon>
        <taxon>Chordata</taxon>
        <taxon>Craniata</taxon>
        <taxon>Vertebrata</taxon>
        <taxon>Euteleostomi</taxon>
        <taxon>Archelosauria</taxon>
        <taxon>Archosauria</taxon>
        <taxon>Crocodylia</taxon>
        <taxon>Alligatoridae</taxon>
        <taxon>Alligatorinae</taxon>
        <taxon>Alligator</taxon>
    </lineage>
</organism>
<comment type="caution">
    <text evidence="10">The sequence shown here is derived from an EMBL/GenBank/DDBJ whole genome shotgun (WGS) entry which is preliminary data.</text>
</comment>
<evidence type="ECO:0000256" key="1">
    <source>
        <dbReference type="ARBA" id="ARBA00004651"/>
    </source>
</evidence>
<feature type="transmembrane region" description="Helical" evidence="8">
    <location>
        <begin position="123"/>
        <end position="144"/>
    </location>
</feature>
<evidence type="ECO:0000256" key="2">
    <source>
        <dbReference type="ARBA" id="ARBA00022475"/>
    </source>
</evidence>
<keyword evidence="4 8" id="KW-0812">Transmembrane</keyword>
<dbReference type="PRINTS" id="PR00245">
    <property type="entry name" value="OLFACTORYR"/>
</dbReference>
<dbReference type="InterPro" id="IPR017452">
    <property type="entry name" value="GPCR_Rhodpsn_7TM"/>
</dbReference>
<name>A0A151NT49_ALLMI</name>
<accession>A0A151NT49</accession>
<evidence type="ECO:0000256" key="3">
    <source>
        <dbReference type="ARBA" id="ARBA00022606"/>
    </source>
</evidence>
<evidence type="ECO:0000256" key="8">
    <source>
        <dbReference type="SAM" id="Phobius"/>
    </source>
</evidence>
<comment type="subcellular location">
    <subcellularLocation>
        <location evidence="1">Cell membrane</location>
        <topology evidence="1">Multi-pass membrane protein</topology>
    </subcellularLocation>
</comment>
<dbReference type="EMBL" id="AKHW03002127">
    <property type="protein sequence ID" value="KYO39968.1"/>
    <property type="molecule type" value="Genomic_DNA"/>
</dbReference>
<evidence type="ECO:0000256" key="6">
    <source>
        <dbReference type="ARBA" id="ARBA00023136"/>
    </source>
</evidence>
<dbReference type="PROSITE" id="PS50262">
    <property type="entry name" value="G_PROTEIN_RECEP_F1_2"/>
    <property type="match status" value="1"/>
</dbReference>
<dbReference type="Gene3D" id="1.20.1070.10">
    <property type="entry name" value="Rhodopsin 7-helix transmembrane proteins"/>
    <property type="match status" value="1"/>
</dbReference>
<reference evidence="10 11" key="1">
    <citation type="journal article" date="2012" name="Genome Biol.">
        <title>Sequencing three crocodilian genomes to illuminate the evolution of archosaurs and amniotes.</title>
        <authorList>
            <person name="St John J.A."/>
            <person name="Braun E.L."/>
            <person name="Isberg S.R."/>
            <person name="Miles L.G."/>
            <person name="Chong A.Y."/>
            <person name="Gongora J."/>
            <person name="Dalzell P."/>
            <person name="Moran C."/>
            <person name="Bed'hom B."/>
            <person name="Abzhanov A."/>
            <person name="Burgess S.C."/>
            <person name="Cooksey A.M."/>
            <person name="Castoe T.A."/>
            <person name="Crawford N.G."/>
            <person name="Densmore L.D."/>
            <person name="Drew J.C."/>
            <person name="Edwards S.V."/>
            <person name="Faircloth B.C."/>
            <person name="Fujita M.K."/>
            <person name="Greenwold M.J."/>
            <person name="Hoffmann F.G."/>
            <person name="Howard J.M."/>
            <person name="Iguchi T."/>
            <person name="Janes D.E."/>
            <person name="Khan S.Y."/>
            <person name="Kohno S."/>
            <person name="de Koning A.J."/>
            <person name="Lance S.L."/>
            <person name="McCarthy F.M."/>
            <person name="McCormack J.E."/>
            <person name="Merchant M.E."/>
            <person name="Peterson D.G."/>
            <person name="Pollock D.D."/>
            <person name="Pourmand N."/>
            <person name="Raney B.J."/>
            <person name="Roessler K.A."/>
            <person name="Sanford J.R."/>
            <person name="Sawyer R.H."/>
            <person name="Schmidt C.J."/>
            <person name="Triplett E.W."/>
            <person name="Tuberville T.D."/>
            <person name="Venegas-Anaya M."/>
            <person name="Howard J.T."/>
            <person name="Jarvis E.D."/>
            <person name="Guillette L.J.Jr."/>
            <person name="Glenn T.C."/>
            <person name="Green R.E."/>
            <person name="Ray D.A."/>
        </authorList>
    </citation>
    <scope>NUCLEOTIDE SEQUENCE [LARGE SCALE GENOMIC DNA]</scope>
    <source>
        <strain evidence="10">KSC_2009_1</strain>
    </source>
</reference>
<proteinExistence type="predicted"/>
<dbReference type="PANTHER" id="PTHR26453">
    <property type="entry name" value="OLFACTORY RECEPTOR"/>
    <property type="match status" value="1"/>
</dbReference>
<evidence type="ECO:0000313" key="11">
    <source>
        <dbReference type="Proteomes" id="UP000050525"/>
    </source>
</evidence>
<evidence type="ECO:0000313" key="10">
    <source>
        <dbReference type="EMBL" id="KYO39968.1"/>
    </source>
</evidence>
<evidence type="ECO:0000259" key="9">
    <source>
        <dbReference type="PROSITE" id="PS50262"/>
    </source>
</evidence>
<dbReference type="GO" id="GO:0004984">
    <property type="term" value="F:olfactory receptor activity"/>
    <property type="evidence" value="ECO:0007669"/>
    <property type="project" value="InterPro"/>
</dbReference>
<dbReference type="GO" id="GO:0005886">
    <property type="term" value="C:plasma membrane"/>
    <property type="evidence" value="ECO:0007669"/>
    <property type="project" value="UniProtKB-SubCell"/>
</dbReference>